<dbReference type="InterPro" id="IPR029060">
    <property type="entry name" value="PIN-like_dom_sf"/>
</dbReference>
<evidence type="ECO:0000256" key="8">
    <source>
        <dbReference type="HAMAP-Rule" id="MF_00265"/>
    </source>
</evidence>
<dbReference type="InterPro" id="IPR022907">
    <property type="entry name" value="VapC_family"/>
</dbReference>
<dbReference type="InterPro" id="IPR002716">
    <property type="entry name" value="PIN_dom"/>
</dbReference>
<evidence type="ECO:0000259" key="9">
    <source>
        <dbReference type="Pfam" id="PF01850"/>
    </source>
</evidence>
<keyword evidence="3 8" id="KW-0540">Nuclease</keyword>
<comment type="cofactor">
    <cofactor evidence="1 8">
        <name>Mg(2+)</name>
        <dbReference type="ChEBI" id="CHEBI:18420"/>
    </cofactor>
</comment>
<feature type="domain" description="PIN" evidence="9">
    <location>
        <begin position="7"/>
        <end position="115"/>
    </location>
</feature>
<evidence type="ECO:0000256" key="3">
    <source>
        <dbReference type="ARBA" id="ARBA00022722"/>
    </source>
</evidence>
<dbReference type="OrthoDB" id="9796690at2"/>
<keyword evidence="11" id="KW-1185">Reference proteome</keyword>
<evidence type="ECO:0000256" key="7">
    <source>
        <dbReference type="ARBA" id="ARBA00038093"/>
    </source>
</evidence>
<dbReference type="EMBL" id="QWLV01000005">
    <property type="protein sequence ID" value="RHW17112.1"/>
    <property type="molecule type" value="Genomic_DNA"/>
</dbReference>
<keyword evidence="6 8" id="KW-0460">Magnesium</keyword>
<sequence length="127" mass="13874">MADARFLIDSNIAIYVLDDAACAPALRIAEFEPGEIITSAIAYAEVMHGIPLAQTKAAQALFDVVEVREFDTVAALAYARLPFRRARFDRLIAAHALSLGVTLVTNNTADFADIPDLRVENWTLPLT</sequence>
<dbReference type="CDD" id="cd18736">
    <property type="entry name" value="PIN_CcVapC1-like"/>
    <property type="match status" value="1"/>
</dbReference>
<dbReference type="SUPFAM" id="SSF88723">
    <property type="entry name" value="PIN domain-like"/>
    <property type="match status" value="1"/>
</dbReference>
<reference evidence="10 11" key="1">
    <citation type="submission" date="2018-08" db="EMBL/GenBank/DDBJ databases">
        <title>The multiple taxonomic identification of Sphingomonas gilva.</title>
        <authorList>
            <person name="Zhu D."/>
            <person name="Zheng S."/>
        </authorList>
    </citation>
    <scope>NUCLEOTIDE SEQUENCE [LARGE SCALE GENOMIC DNA]</scope>
    <source>
        <strain evidence="10 11">ZDH117</strain>
    </source>
</reference>
<comment type="similarity">
    <text evidence="7 8">Belongs to the PINc/VapC protein family.</text>
</comment>
<evidence type="ECO:0000256" key="5">
    <source>
        <dbReference type="ARBA" id="ARBA00022801"/>
    </source>
</evidence>
<organism evidence="10 11">
    <name type="scientific">Sphingomonas gilva</name>
    <dbReference type="NCBI Taxonomy" id="2305907"/>
    <lineage>
        <taxon>Bacteria</taxon>
        <taxon>Pseudomonadati</taxon>
        <taxon>Pseudomonadota</taxon>
        <taxon>Alphaproteobacteria</taxon>
        <taxon>Sphingomonadales</taxon>
        <taxon>Sphingomonadaceae</taxon>
        <taxon>Sphingomonas</taxon>
    </lineage>
</organism>
<name>A0A396RPD8_9SPHN</name>
<evidence type="ECO:0000256" key="4">
    <source>
        <dbReference type="ARBA" id="ARBA00022723"/>
    </source>
</evidence>
<evidence type="ECO:0000313" key="11">
    <source>
        <dbReference type="Proteomes" id="UP000266693"/>
    </source>
</evidence>
<dbReference type="GO" id="GO:0016787">
    <property type="term" value="F:hydrolase activity"/>
    <property type="evidence" value="ECO:0007669"/>
    <property type="project" value="UniProtKB-KW"/>
</dbReference>
<evidence type="ECO:0000313" key="10">
    <source>
        <dbReference type="EMBL" id="RHW17112.1"/>
    </source>
</evidence>
<dbReference type="InterPro" id="IPR050556">
    <property type="entry name" value="Type_II_TA_system_RNase"/>
</dbReference>
<evidence type="ECO:0000256" key="2">
    <source>
        <dbReference type="ARBA" id="ARBA00022649"/>
    </source>
</evidence>
<dbReference type="GO" id="GO:0090729">
    <property type="term" value="F:toxin activity"/>
    <property type="evidence" value="ECO:0007669"/>
    <property type="project" value="UniProtKB-KW"/>
</dbReference>
<keyword evidence="4 8" id="KW-0479">Metal-binding</keyword>
<dbReference type="PANTHER" id="PTHR33653:SF1">
    <property type="entry name" value="RIBONUCLEASE VAPC2"/>
    <property type="match status" value="1"/>
</dbReference>
<gene>
    <name evidence="8" type="primary">vapC</name>
    <name evidence="10" type="ORF">D1610_11175</name>
</gene>
<dbReference type="Gene3D" id="3.40.50.1010">
    <property type="entry name" value="5'-nuclease"/>
    <property type="match status" value="1"/>
</dbReference>
<dbReference type="RefSeq" id="WP_118864278.1">
    <property type="nucleotide sequence ID" value="NZ_QWLV01000005.1"/>
</dbReference>
<dbReference type="Pfam" id="PF01850">
    <property type="entry name" value="PIN"/>
    <property type="match status" value="1"/>
</dbReference>
<protein>
    <recommendedName>
        <fullName evidence="8">Ribonuclease VapC</fullName>
        <shortName evidence="8">RNase VapC</shortName>
        <ecNumber evidence="8">3.1.-.-</ecNumber>
    </recommendedName>
    <alternativeName>
        <fullName evidence="8">Toxin VapC</fullName>
    </alternativeName>
</protein>
<keyword evidence="2 8" id="KW-1277">Toxin-antitoxin system</keyword>
<dbReference type="EC" id="3.1.-.-" evidence="8"/>
<dbReference type="AlphaFoldDB" id="A0A396RPD8"/>
<proteinExistence type="inferred from homology"/>
<evidence type="ECO:0000256" key="1">
    <source>
        <dbReference type="ARBA" id="ARBA00001946"/>
    </source>
</evidence>
<keyword evidence="5 8" id="KW-0378">Hydrolase</keyword>
<accession>A0A396RPD8</accession>
<dbReference type="PANTHER" id="PTHR33653">
    <property type="entry name" value="RIBONUCLEASE VAPC2"/>
    <property type="match status" value="1"/>
</dbReference>
<dbReference type="HAMAP" id="MF_00265">
    <property type="entry name" value="VapC_Nob1"/>
    <property type="match status" value="1"/>
</dbReference>
<feature type="binding site" evidence="8">
    <location>
        <position position="89"/>
    </location>
    <ligand>
        <name>Mg(2+)</name>
        <dbReference type="ChEBI" id="CHEBI:18420"/>
    </ligand>
</feature>
<comment type="caution">
    <text evidence="10">The sequence shown here is derived from an EMBL/GenBank/DDBJ whole genome shotgun (WGS) entry which is preliminary data.</text>
</comment>
<dbReference type="GO" id="GO:0004540">
    <property type="term" value="F:RNA nuclease activity"/>
    <property type="evidence" value="ECO:0007669"/>
    <property type="project" value="InterPro"/>
</dbReference>
<keyword evidence="8" id="KW-0800">Toxin</keyword>
<dbReference type="GO" id="GO:0000287">
    <property type="term" value="F:magnesium ion binding"/>
    <property type="evidence" value="ECO:0007669"/>
    <property type="project" value="UniProtKB-UniRule"/>
</dbReference>
<feature type="binding site" evidence="8">
    <location>
        <position position="9"/>
    </location>
    <ligand>
        <name>Mg(2+)</name>
        <dbReference type="ChEBI" id="CHEBI:18420"/>
    </ligand>
</feature>
<dbReference type="Proteomes" id="UP000266693">
    <property type="component" value="Unassembled WGS sequence"/>
</dbReference>
<evidence type="ECO:0000256" key="6">
    <source>
        <dbReference type="ARBA" id="ARBA00022842"/>
    </source>
</evidence>
<comment type="function">
    <text evidence="8">Toxic component of a toxin-antitoxin (TA) system. An RNase.</text>
</comment>